<dbReference type="Gene3D" id="1.10.1200.270">
    <property type="entry name" value="Methyltransferase, alpha-helical capping domain"/>
    <property type="match status" value="1"/>
</dbReference>
<feature type="compositionally biased region" description="Basic and acidic residues" evidence="5">
    <location>
        <begin position="1"/>
        <end position="13"/>
    </location>
</feature>
<dbReference type="Pfam" id="PF03492">
    <property type="entry name" value="Methyltransf_7"/>
    <property type="match status" value="1"/>
</dbReference>
<dbReference type="Gene3D" id="3.40.50.150">
    <property type="entry name" value="Vaccinia Virus protein VP39"/>
    <property type="match status" value="1"/>
</dbReference>
<keyword evidence="2" id="KW-0808">Transferase</keyword>
<dbReference type="EMBL" id="JAWXYG010000001">
    <property type="protein sequence ID" value="KAK4284187.1"/>
    <property type="molecule type" value="Genomic_DNA"/>
</dbReference>
<gene>
    <name evidence="6" type="ORF">QN277_001053</name>
</gene>
<dbReference type="SUPFAM" id="SSF53335">
    <property type="entry name" value="S-adenosyl-L-methionine-dependent methyltransferases"/>
    <property type="match status" value="1"/>
</dbReference>
<dbReference type="Proteomes" id="UP001293593">
    <property type="component" value="Unassembled WGS sequence"/>
</dbReference>
<keyword evidence="1" id="KW-0489">Methyltransferase</keyword>
<comment type="caution">
    <text evidence="6">The sequence shown here is derived from an EMBL/GenBank/DDBJ whole genome shotgun (WGS) entry which is preliminary data.</text>
</comment>
<dbReference type="GO" id="GO:0046872">
    <property type="term" value="F:metal ion binding"/>
    <property type="evidence" value="ECO:0007669"/>
    <property type="project" value="UniProtKB-KW"/>
</dbReference>
<evidence type="ECO:0000313" key="7">
    <source>
        <dbReference type="Proteomes" id="UP001293593"/>
    </source>
</evidence>
<keyword evidence="3" id="KW-0479">Metal-binding</keyword>
<dbReference type="InterPro" id="IPR029063">
    <property type="entry name" value="SAM-dependent_MTases_sf"/>
</dbReference>
<dbReference type="PANTHER" id="PTHR31009">
    <property type="entry name" value="S-ADENOSYL-L-METHIONINE:CARBOXYL METHYLTRANSFERASE FAMILY PROTEIN"/>
    <property type="match status" value="1"/>
</dbReference>
<feature type="region of interest" description="Disordered" evidence="5">
    <location>
        <begin position="1"/>
        <end position="20"/>
    </location>
</feature>
<organism evidence="6 7">
    <name type="scientific">Acacia crassicarpa</name>
    <name type="common">northern wattle</name>
    <dbReference type="NCBI Taxonomy" id="499986"/>
    <lineage>
        <taxon>Eukaryota</taxon>
        <taxon>Viridiplantae</taxon>
        <taxon>Streptophyta</taxon>
        <taxon>Embryophyta</taxon>
        <taxon>Tracheophyta</taxon>
        <taxon>Spermatophyta</taxon>
        <taxon>Magnoliopsida</taxon>
        <taxon>eudicotyledons</taxon>
        <taxon>Gunneridae</taxon>
        <taxon>Pentapetalae</taxon>
        <taxon>rosids</taxon>
        <taxon>fabids</taxon>
        <taxon>Fabales</taxon>
        <taxon>Fabaceae</taxon>
        <taxon>Caesalpinioideae</taxon>
        <taxon>mimosoid clade</taxon>
        <taxon>Acacieae</taxon>
        <taxon>Acacia</taxon>
    </lineage>
</organism>
<evidence type="ECO:0000256" key="2">
    <source>
        <dbReference type="ARBA" id="ARBA00022679"/>
    </source>
</evidence>
<sequence length="366" mass="41694">MESKRSNQSHEECPMNGGEGKYSYAQNSNHQRLTADVTKHIIREVILEMLDLETLLHDSSNVIRIADLGCSVGPNTFFTVQNFIDTVNLKSQSQGHGFDSLEFQVFFNDHVGNDFHTLFKSLPEDKQYYAAAVPGSFHGRLFPESSIHVFNSTYALHWLSRVPREIVDKNSPAYNKGRIFYIDEDREVTKAYSAQFKRDFESFLNSRALEIVPGGIMSLTFLCVPPDTKNGFQVLLNIMGDVLVEMANKGLVSHELVDSFNIPIYTPASKEVIELIEKNGKFEIEKSEFLYRLIDTKRLTDAEKACMHLRAGLEGVFKEHFEEGIVDEFFILYKKQLAEQFTTLFPVSDQTCKDLGGLFVMKRTLV</sequence>
<evidence type="ECO:0008006" key="8">
    <source>
        <dbReference type="Google" id="ProtNLM"/>
    </source>
</evidence>
<name>A0AAE1N7H8_9FABA</name>
<proteinExistence type="predicted"/>
<dbReference type="GO" id="GO:0032259">
    <property type="term" value="P:methylation"/>
    <property type="evidence" value="ECO:0007669"/>
    <property type="project" value="UniProtKB-KW"/>
</dbReference>
<accession>A0AAE1N7H8</accession>
<protein>
    <recommendedName>
        <fullName evidence="8">S-adenosylmethionine-dependent methyltransferase</fullName>
    </recommendedName>
</protein>
<keyword evidence="4" id="KW-0460">Magnesium</keyword>
<reference evidence="6" key="1">
    <citation type="submission" date="2023-10" db="EMBL/GenBank/DDBJ databases">
        <title>Chromosome-level genome of the transformable northern wattle, Acacia crassicarpa.</title>
        <authorList>
            <person name="Massaro I."/>
            <person name="Sinha N.R."/>
            <person name="Poethig S."/>
            <person name="Leichty A.R."/>
        </authorList>
    </citation>
    <scope>NUCLEOTIDE SEQUENCE</scope>
    <source>
        <strain evidence="6">Acra3RX</strain>
        <tissue evidence="6">Leaf</tissue>
    </source>
</reference>
<keyword evidence="7" id="KW-1185">Reference proteome</keyword>
<evidence type="ECO:0000256" key="5">
    <source>
        <dbReference type="SAM" id="MobiDB-lite"/>
    </source>
</evidence>
<evidence type="ECO:0000256" key="1">
    <source>
        <dbReference type="ARBA" id="ARBA00022603"/>
    </source>
</evidence>
<evidence type="ECO:0000256" key="3">
    <source>
        <dbReference type="ARBA" id="ARBA00022723"/>
    </source>
</evidence>
<evidence type="ECO:0000256" key="4">
    <source>
        <dbReference type="ARBA" id="ARBA00022842"/>
    </source>
</evidence>
<dbReference type="AlphaFoldDB" id="A0AAE1N7H8"/>
<dbReference type="GO" id="GO:0008168">
    <property type="term" value="F:methyltransferase activity"/>
    <property type="evidence" value="ECO:0007669"/>
    <property type="project" value="UniProtKB-KW"/>
</dbReference>
<dbReference type="InterPro" id="IPR042086">
    <property type="entry name" value="MeTrfase_capping"/>
</dbReference>
<evidence type="ECO:0000313" key="6">
    <source>
        <dbReference type="EMBL" id="KAK4284187.1"/>
    </source>
</evidence>
<dbReference type="InterPro" id="IPR005299">
    <property type="entry name" value="MeTrfase_7"/>
</dbReference>